<reference evidence="3 4" key="1">
    <citation type="submission" date="2024-09" db="EMBL/GenBank/DDBJ databases">
        <authorList>
            <person name="Sun Q."/>
            <person name="Mori K."/>
        </authorList>
    </citation>
    <scope>NUCLEOTIDE SEQUENCE [LARGE SCALE GENOMIC DNA]</scope>
    <source>
        <strain evidence="3 4">NCAIM B.02604</strain>
    </source>
</reference>
<feature type="compositionally biased region" description="Acidic residues" evidence="1">
    <location>
        <begin position="260"/>
        <end position="272"/>
    </location>
</feature>
<keyword evidence="2" id="KW-1133">Transmembrane helix</keyword>
<proteinExistence type="predicted"/>
<feature type="region of interest" description="Disordered" evidence="1">
    <location>
        <begin position="229"/>
        <end position="282"/>
    </location>
</feature>
<dbReference type="Proteomes" id="UP001589862">
    <property type="component" value="Unassembled WGS sequence"/>
</dbReference>
<accession>A0ABV6PBU5</accession>
<feature type="compositionally biased region" description="Low complexity" evidence="1">
    <location>
        <begin position="231"/>
        <end position="259"/>
    </location>
</feature>
<keyword evidence="2" id="KW-0472">Membrane</keyword>
<gene>
    <name evidence="3" type="ORF">ACFFFR_09440</name>
</gene>
<organism evidence="3 4">
    <name type="scientific">Micrococcoides hystricis</name>
    <dbReference type="NCBI Taxonomy" id="1572761"/>
    <lineage>
        <taxon>Bacteria</taxon>
        <taxon>Bacillati</taxon>
        <taxon>Actinomycetota</taxon>
        <taxon>Actinomycetes</taxon>
        <taxon>Micrococcales</taxon>
        <taxon>Micrococcaceae</taxon>
        <taxon>Micrococcoides</taxon>
    </lineage>
</organism>
<evidence type="ECO:0000313" key="3">
    <source>
        <dbReference type="EMBL" id="MFC0582598.1"/>
    </source>
</evidence>
<evidence type="ECO:0008006" key="5">
    <source>
        <dbReference type="Google" id="ProtNLM"/>
    </source>
</evidence>
<keyword evidence="2" id="KW-0812">Transmembrane</keyword>
<keyword evidence="4" id="KW-1185">Reference proteome</keyword>
<name>A0ABV6PBU5_9MICC</name>
<sequence length="570" mass="60944">MRKIISPIAMLLGLALIVLGIGQQTWWAPPTVVSASSAKVHDAAALTVIKPNIEGISEDGVELTIKAEGDFKVAMGRTVDVEAWVGDAAHQNVVGLTESEDKTPLIEVEKVDGEDTVPDPTNSDLWVDVQEGSGSMLYRFSNADQDDKDWSLLLFTNGKSAAPTEFVTDYHVEPDRSGPVAVILVGIVFLLLGLAMLFGPKRQGRRRRVEGAAAIAVTGVLAASLTQGALPASASPSPNTESPSPTQTQSPAETESAAPEGEETGTGEEGAENEGPRVQLVNSQVERILNDTAKKLESADKAQKVSSAVKRRLAGPALALREDNYTARAKASDLAKLAPVGTNVRTYAGTTDPEFPRQLLIVADQDKSDIPQLLFFEQRSARSNYRLVSATPMVPGASLDPIDPTQIGKATAKQSGLVATPEKLFTDLAKNLSDDKQAKNLTSDLKENTYIQLIRQDQKKQVEDNPDAKVSFARSFEPDSLTGITLKDGSVLATGTLKSTMKSTPEDDGASLKLNDLTKELSGAESDSTEQTLTVQKYEQYTVLIPAKDAENKKIQVLGVSEVTRAARLG</sequence>
<evidence type="ECO:0000313" key="4">
    <source>
        <dbReference type="Proteomes" id="UP001589862"/>
    </source>
</evidence>
<feature type="transmembrane region" description="Helical" evidence="2">
    <location>
        <begin position="180"/>
        <end position="199"/>
    </location>
</feature>
<comment type="caution">
    <text evidence="3">The sequence shown here is derived from an EMBL/GenBank/DDBJ whole genome shotgun (WGS) entry which is preliminary data.</text>
</comment>
<protein>
    <recommendedName>
        <fullName evidence="5">Glycosyl transferase</fullName>
    </recommendedName>
</protein>
<dbReference type="RefSeq" id="WP_377459879.1">
    <property type="nucleotide sequence ID" value="NZ_JBHLUB010000031.1"/>
</dbReference>
<evidence type="ECO:0000256" key="1">
    <source>
        <dbReference type="SAM" id="MobiDB-lite"/>
    </source>
</evidence>
<feature type="transmembrane region" description="Helical" evidence="2">
    <location>
        <begin position="211"/>
        <end position="230"/>
    </location>
</feature>
<evidence type="ECO:0000256" key="2">
    <source>
        <dbReference type="SAM" id="Phobius"/>
    </source>
</evidence>
<dbReference type="EMBL" id="JBHLUB010000031">
    <property type="protein sequence ID" value="MFC0582598.1"/>
    <property type="molecule type" value="Genomic_DNA"/>
</dbReference>